<keyword evidence="2" id="KW-1185">Reference proteome</keyword>
<dbReference type="Proteomes" id="UP000224634">
    <property type="component" value="Unassembled WGS sequence"/>
</dbReference>
<dbReference type="Gene3D" id="3.40.50.300">
    <property type="entry name" value="P-loop containing nucleotide triphosphate hydrolases"/>
    <property type="match status" value="1"/>
</dbReference>
<evidence type="ECO:0008006" key="3">
    <source>
        <dbReference type="Google" id="ProtNLM"/>
    </source>
</evidence>
<evidence type="ECO:0000313" key="1">
    <source>
        <dbReference type="EMBL" id="PGH26458.1"/>
    </source>
</evidence>
<reference evidence="1 2" key="1">
    <citation type="submission" date="2017-10" db="EMBL/GenBank/DDBJ databases">
        <title>Comparative genomics in systemic dimorphic fungi from Ajellomycetaceae.</title>
        <authorList>
            <person name="Munoz J.F."/>
            <person name="Mcewen J.G."/>
            <person name="Clay O.K."/>
            <person name="Cuomo C.A."/>
        </authorList>
    </citation>
    <scope>NUCLEOTIDE SEQUENCE [LARGE SCALE GENOMIC DNA]</scope>
    <source>
        <strain evidence="1 2">UAMH7299</strain>
    </source>
</reference>
<dbReference type="PANTHER" id="PTHR48419">
    <property type="entry name" value="SULFOTRANSFERASE DOMAIN-CONTAINING PROTEIN"/>
    <property type="match status" value="1"/>
</dbReference>
<sequence>MGSDAPRRFYLLTYPRSASNLLVRILNLDDQNVLPAEDYDGSHAGYFFFQAMMLRTRLELSGKAIGEWTQDERSQAREAYQKGFDALNNYVNASEARGKLVFVKEHTPLLVEPVKETNFVHGENTSQETPWVVKTPQGEHQSALNPTILPDEFLKTWSPTFLIRHPALAYPSLYRAVRDMAEKEGAAVAHPDTLTADMTLHWSRSLYEFYIDHLQKYPDGTSSAQLDAEFPIILDADDVIAQPAVVLKFAKMVGLDTSKLKFSWDPTSSETLEHMRADMKRMLSTLHASSGVVKDKLSTSIDIDEEAKKWQTEFGDDMAMNLEKWVRAAMPDYEYLKARRLRP</sequence>
<evidence type="ECO:0000313" key="2">
    <source>
        <dbReference type="Proteomes" id="UP000224634"/>
    </source>
</evidence>
<gene>
    <name evidence="1" type="ORF">AJ80_01771</name>
</gene>
<proteinExistence type="predicted"/>
<comment type="caution">
    <text evidence="1">The sequence shown here is derived from an EMBL/GenBank/DDBJ whole genome shotgun (WGS) entry which is preliminary data.</text>
</comment>
<dbReference type="AlphaFoldDB" id="A0A2B7Z001"/>
<dbReference type="OrthoDB" id="3650366at2759"/>
<accession>A0A2B7Z001</accession>
<dbReference type="PANTHER" id="PTHR48419:SF1">
    <property type="entry name" value="SULFOTRANSFERASE DOMAIN-CONTAINING PROTEIN"/>
    <property type="match status" value="1"/>
</dbReference>
<dbReference type="SUPFAM" id="SSF52540">
    <property type="entry name" value="P-loop containing nucleoside triphosphate hydrolases"/>
    <property type="match status" value="1"/>
</dbReference>
<name>A0A2B7Z001_POLH7</name>
<dbReference type="InterPro" id="IPR027417">
    <property type="entry name" value="P-loop_NTPase"/>
</dbReference>
<dbReference type="STRING" id="1447883.A0A2B7Z001"/>
<dbReference type="InterPro" id="IPR053226">
    <property type="entry name" value="Pyrrolopyrazine_biosynth_F"/>
</dbReference>
<protein>
    <recommendedName>
        <fullName evidence="3">Sulfotransferase domain-containing protein</fullName>
    </recommendedName>
</protein>
<organism evidence="1 2">
    <name type="scientific">Polytolypa hystricis (strain UAMH7299)</name>
    <dbReference type="NCBI Taxonomy" id="1447883"/>
    <lineage>
        <taxon>Eukaryota</taxon>
        <taxon>Fungi</taxon>
        <taxon>Dikarya</taxon>
        <taxon>Ascomycota</taxon>
        <taxon>Pezizomycotina</taxon>
        <taxon>Eurotiomycetes</taxon>
        <taxon>Eurotiomycetidae</taxon>
        <taxon>Onygenales</taxon>
        <taxon>Onygenales incertae sedis</taxon>
        <taxon>Polytolypa</taxon>
    </lineage>
</organism>
<dbReference type="EMBL" id="PDNA01000016">
    <property type="protein sequence ID" value="PGH26458.1"/>
    <property type="molecule type" value="Genomic_DNA"/>
</dbReference>